<reference evidence="2" key="1">
    <citation type="journal article" date="2014" name="Front. Microbiol.">
        <title>High frequency of phylogenetically diverse reductive dehalogenase-homologous genes in deep subseafloor sedimentary metagenomes.</title>
        <authorList>
            <person name="Kawai M."/>
            <person name="Futagami T."/>
            <person name="Toyoda A."/>
            <person name="Takaki Y."/>
            <person name="Nishi S."/>
            <person name="Hori S."/>
            <person name="Arai W."/>
            <person name="Tsubouchi T."/>
            <person name="Morono Y."/>
            <person name="Uchiyama I."/>
            <person name="Ito T."/>
            <person name="Fujiyama A."/>
            <person name="Inagaki F."/>
            <person name="Takami H."/>
        </authorList>
    </citation>
    <scope>NUCLEOTIDE SEQUENCE</scope>
    <source>
        <strain evidence="2">Expedition CK06-06</strain>
    </source>
</reference>
<dbReference type="Pfam" id="PF01938">
    <property type="entry name" value="TRAM"/>
    <property type="match status" value="1"/>
</dbReference>
<dbReference type="EMBL" id="BARS01000166">
    <property type="protein sequence ID" value="GAF72980.1"/>
    <property type="molecule type" value="Genomic_DNA"/>
</dbReference>
<evidence type="ECO:0000259" key="1">
    <source>
        <dbReference type="PROSITE" id="PS50926"/>
    </source>
</evidence>
<evidence type="ECO:0000313" key="2">
    <source>
        <dbReference type="EMBL" id="GAF72980.1"/>
    </source>
</evidence>
<sequence length="44" mass="4910">GGKLNGRTRSDKIVHFYGQARPGDLVNIRIEKTSAWSLQGRLVN</sequence>
<proteinExistence type="predicted"/>
<organism evidence="2">
    <name type="scientific">marine sediment metagenome</name>
    <dbReference type="NCBI Taxonomy" id="412755"/>
    <lineage>
        <taxon>unclassified sequences</taxon>
        <taxon>metagenomes</taxon>
        <taxon>ecological metagenomes</taxon>
    </lineage>
</organism>
<dbReference type="AlphaFoldDB" id="X0TAA9"/>
<gene>
    <name evidence="2" type="ORF">S01H1_00473</name>
</gene>
<feature type="non-terminal residue" evidence="2">
    <location>
        <position position="1"/>
    </location>
</feature>
<accession>X0TAA9</accession>
<protein>
    <recommendedName>
        <fullName evidence="1">TRAM domain-containing protein</fullName>
    </recommendedName>
</protein>
<name>X0TAA9_9ZZZZ</name>
<feature type="domain" description="TRAM" evidence="1">
    <location>
        <begin position="1"/>
        <end position="44"/>
    </location>
</feature>
<dbReference type="InterPro" id="IPR002792">
    <property type="entry name" value="TRAM_dom"/>
</dbReference>
<comment type="caution">
    <text evidence="2">The sequence shown here is derived from an EMBL/GenBank/DDBJ whole genome shotgun (WGS) entry which is preliminary data.</text>
</comment>
<dbReference type="PROSITE" id="PS50926">
    <property type="entry name" value="TRAM"/>
    <property type="match status" value="1"/>
</dbReference>